<comment type="caution">
    <text evidence="2">The sequence shown here is derived from an EMBL/GenBank/DDBJ whole genome shotgun (WGS) entry which is preliminary data.</text>
</comment>
<evidence type="ECO:0000256" key="1">
    <source>
        <dbReference type="SAM" id="Phobius"/>
    </source>
</evidence>
<organism evidence="2 3">
    <name type="scientific">Dendrobium nobile</name>
    <name type="common">Orchid</name>
    <dbReference type="NCBI Taxonomy" id="94219"/>
    <lineage>
        <taxon>Eukaryota</taxon>
        <taxon>Viridiplantae</taxon>
        <taxon>Streptophyta</taxon>
        <taxon>Embryophyta</taxon>
        <taxon>Tracheophyta</taxon>
        <taxon>Spermatophyta</taxon>
        <taxon>Magnoliopsida</taxon>
        <taxon>Liliopsida</taxon>
        <taxon>Asparagales</taxon>
        <taxon>Orchidaceae</taxon>
        <taxon>Epidendroideae</taxon>
        <taxon>Malaxideae</taxon>
        <taxon>Dendrobiinae</taxon>
        <taxon>Dendrobium</taxon>
    </lineage>
</organism>
<sequence length="66" mass="7749">MYWRIFPPYFKNIPLAQPVFNFPPIFYIFTPGSKFQLIAAKAFPCCLVITLSNAAFHYQASRRKEM</sequence>
<evidence type="ECO:0000313" key="2">
    <source>
        <dbReference type="EMBL" id="KAI0524815.1"/>
    </source>
</evidence>
<evidence type="ECO:0000313" key="3">
    <source>
        <dbReference type="Proteomes" id="UP000829196"/>
    </source>
</evidence>
<reference evidence="2" key="1">
    <citation type="journal article" date="2022" name="Front. Genet.">
        <title>Chromosome-Scale Assembly of the Dendrobium nobile Genome Provides Insights Into the Molecular Mechanism of the Biosynthesis of the Medicinal Active Ingredient of Dendrobium.</title>
        <authorList>
            <person name="Xu Q."/>
            <person name="Niu S.-C."/>
            <person name="Li K.-L."/>
            <person name="Zheng P.-J."/>
            <person name="Zhang X.-J."/>
            <person name="Jia Y."/>
            <person name="Liu Y."/>
            <person name="Niu Y.-X."/>
            <person name="Yu L.-H."/>
            <person name="Chen D.-F."/>
            <person name="Zhang G.-Q."/>
        </authorList>
    </citation>
    <scope>NUCLEOTIDE SEQUENCE</scope>
    <source>
        <tissue evidence="2">Leaf</tissue>
    </source>
</reference>
<protein>
    <submittedName>
        <fullName evidence="2">Uncharacterized protein</fullName>
    </submittedName>
</protein>
<dbReference type="AlphaFoldDB" id="A0A8T3C4Q6"/>
<keyword evidence="1" id="KW-0472">Membrane</keyword>
<keyword evidence="1" id="KW-0812">Transmembrane</keyword>
<dbReference type="EMBL" id="JAGYWB010000004">
    <property type="protein sequence ID" value="KAI0524815.1"/>
    <property type="molecule type" value="Genomic_DNA"/>
</dbReference>
<keyword evidence="3" id="KW-1185">Reference proteome</keyword>
<gene>
    <name evidence="2" type="ORF">KFK09_004203</name>
</gene>
<keyword evidence="1" id="KW-1133">Transmembrane helix</keyword>
<name>A0A8T3C4Q6_DENNO</name>
<accession>A0A8T3C4Q6</accession>
<dbReference type="Proteomes" id="UP000829196">
    <property type="component" value="Unassembled WGS sequence"/>
</dbReference>
<proteinExistence type="predicted"/>
<feature type="transmembrane region" description="Helical" evidence="1">
    <location>
        <begin position="35"/>
        <end position="56"/>
    </location>
</feature>